<feature type="active site" description="For OMPdecase activity" evidence="7">
    <location>
        <position position="67"/>
    </location>
</feature>
<dbReference type="Gene3D" id="3.20.20.70">
    <property type="entry name" value="Aldolase class I"/>
    <property type="match status" value="1"/>
</dbReference>
<feature type="binding site" evidence="6">
    <location>
        <begin position="65"/>
        <end position="74"/>
    </location>
    <ligand>
        <name>substrate</name>
    </ligand>
</feature>
<feature type="active site" description="For OMPdecase activity" evidence="7">
    <location>
        <position position="70"/>
    </location>
</feature>
<dbReference type="PANTHER" id="PTHR32119">
    <property type="entry name" value="OROTIDINE 5'-PHOSPHATE DECARBOXYLASE"/>
    <property type="match status" value="1"/>
</dbReference>
<feature type="binding site" evidence="6 8">
    <location>
        <position position="214"/>
    </location>
    <ligand>
        <name>substrate</name>
    </ligand>
</feature>
<feature type="binding site" evidence="6 8">
    <location>
        <position position="193"/>
    </location>
    <ligand>
        <name>substrate</name>
    </ligand>
</feature>
<evidence type="ECO:0000256" key="8">
    <source>
        <dbReference type="PIRSR" id="PIRSR614732-2"/>
    </source>
</evidence>
<feature type="binding site" evidence="6 8">
    <location>
        <position position="38"/>
    </location>
    <ligand>
        <name>substrate</name>
    </ligand>
</feature>
<feature type="domain" description="Orotidine 5'-phosphate decarboxylase" evidence="9">
    <location>
        <begin position="10"/>
        <end position="229"/>
    </location>
</feature>
<dbReference type="InterPro" id="IPR013785">
    <property type="entry name" value="Aldolase_TIM"/>
</dbReference>
<dbReference type="EMBL" id="JAMZFT010000003">
    <property type="protein sequence ID" value="MCP1337345.1"/>
    <property type="molecule type" value="Genomic_DNA"/>
</dbReference>
<dbReference type="InterPro" id="IPR047596">
    <property type="entry name" value="OMPdecase_bac"/>
</dbReference>
<evidence type="ECO:0000256" key="5">
    <source>
        <dbReference type="ARBA" id="ARBA00023239"/>
    </source>
</evidence>
<feature type="binding site" evidence="6 8">
    <location>
        <position position="16"/>
    </location>
    <ligand>
        <name>substrate</name>
    </ligand>
</feature>
<feature type="binding site" evidence="6 8">
    <location>
        <position position="213"/>
    </location>
    <ligand>
        <name>substrate</name>
    </ligand>
</feature>
<feature type="binding site" evidence="6 8">
    <location>
        <position position="184"/>
    </location>
    <ligand>
        <name>substrate</name>
    </ligand>
</feature>
<comment type="subunit">
    <text evidence="6">Homodimer.</text>
</comment>
<dbReference type="NCBIfam" id="TIGR01740">
    <property type="entry name" value="pyrF"/>
    <property type="match status" value="1"/>
</dbReference>
<dbReference type="NCBIfam" id="NF001273">
    <property type="entry name" value="PRK00230.1"/>
    <property type="match status" value="1"/>
</dbReference>
<feature type="binding site" evidence="6 8">
    <location>
        <position position="123"/>
    </location>
    <ligand>
        <name>substrate</name>
    </ligand>
</feature>
<comment type="caution">
    <text evidence="10">The sequence shown here is derived from an EMBL/GenBank/DDBJ whole genome shotgun (WGS) entry which is preliminary data.</text>
</comment>
<dbReference type="Proteomes" id="UP001055804">
    <property type="component" value="Unassembled WGS sequence"/>
</dbReference>
<dbReference type="GO" id="GO:0006207">
    <property type="term" value="P:'de novo' pyrimidine nucleobase biosynthetic process"/>
    <property type="evidence" value="ECO:0007669"/>
    <property type="project" value="InterPro"/>
</dbReference>
<gene>
    <name evidence="6 10" type="primary">pyrF</name>
    <name evidence="10" type="ORF">NJQ99_13060</name>
</gene>
<keyword evidence="3 6" id="KW-0210">Decarboxylase</keyword>
<dbReference type="SUPFAM" id="SSF51366">
    <property type="entry name" value="Ribulose-phoshate binding barrel"/>
    <property type="match status" value="1"/>
</dbReference>
<keyword evidence="5 6" id="KW-0456">Lyase</keyword>
<feature type="active site" description="Proton donor" evidence="6">
    <location>
        <position position="67"/>
    </location>
</feature>
<dbReference type="CDD" id="cd04725">
    <property type="entry name" value="OMP_decarboxylase_like"/>
    <property type="match status" value="1"/>
</dbReference>
<dbReference type="AlphaFoldDB" id="A0A9J6PF54"/>
<dbReference type="GO" id="GO:0005829">
    <property type="term" value="C:cytosol"/>
    <property type="evidence" value="ECO:0007669"/>
    <property type="project" value="TreeGrafter"/>
</dbReference>
<evidence type="ECO:0000259" key="9">
    <source>
        <dbReference type="SMART" id="SM00934"/>
    </source>
</evidence>
<dbReference type="HAMAP" id="MF_01200_B">
    <property type="entry name" value="OMPdecase_type1_B"/>
    <property type="match status" value="1"/>
</dbReference>
<keyword evidence="11" id="KW-1185">Reference proteome</keyword>
<evidence type="ECO:0000313" key="10">
    <source>
        <dbReference type="EMBL" id="MCP1337345.1"/>
    </source>
</evidence>
<reference evidence="10" key="1">
    <citation type="submission" date="2022-06" db="EMBL/GenBank/DDBJ databases">
        <title>Isolation and Genomics of Futiania mangrovii gen. nov., sp. nov., a Rare and Metabolically-versatile member in the Class Alphaproteobacteria.</title>
        <authorList>
            <person name="Liu L."/>
            <person name="Huang W.-C."/>
            <person name="Pan J."/>
            <person name="Li J."/>
            <person name="Huang Y."/>
            <person name="Du H."/>
            <person name="Liu Y."/>
            <person name="Li M."/>
        </authorList>
    </citation>
    <scope>NUCLEOTIDE SEQUENCE</scope>
    <source>
        <strain evidence="10">FT118</strain>
    </source>
</reference>
<dbReference type="InterPro" id="IPR001754">
    <property type="entry name" value="OMPdeCOase_dom"/>
</dbReference>
<organism evidence="10 11">
    <name type="scientific">Futiania mangrovi</name>
    <dbReference type="NCBI Taxonomy" id="2959716"/>
    <lineage>
        <taxon>Bacteria</taxon>
        <taxon>Pseudomonadati</taxon>
        <taxon>Pseudomonadota</taxon>
        <taxon>Alphaproteobacteria</taxon>
        <taxon>Futianiales</taxon>
        <taxon>Futianiaceae</taxon>
        <taxon>Futiania</taxon>
    </lineage>
</organism>
<evidence type="ECO:0000256" key="2">
    <source>
        <dbReference type="ARBA" id="ARBA00004861"/>
    </source>
</evidence>
<dbReference type="Pfam" id="PF00215">
    <property type="entry name" value="OMPdecase"/>
    <property type="match status" value="1"/>
</dbReference>
<evidence type="ECO:0000256" key="6">
    <source>
        <dbReference type="HAMAP-Rule" id="MF_01200"/>
    </source>
</evidence>
<dbReference type="GO" id="GO:0004590">
    <property type="term" value="F:orotidine-5'-phosphate decarboxylase activity"/>
    <property type="evidence" value="ECO:0007669"/>
    <property type="project" value="UniProtKB-UniRule"/>
</dbReference>
<dbReference type="RefSeq" id="WP_269333313.1">
    <property type="nucleotide sequence ID" value="NZ_JAMZFT010000003.1"/>
</dbReference>
<evidence type="ECO:0000313" key="11">
    <source>
        <dbReference type="Proteomes" id="UP001055804"/>
    </source>
</evidence>
<dbReference type="InterPro" id="IPR014732">
    <property type="entry name" value="OMPdecase"/>
</dbReference>
<accession>A0A9J6PF54</accession>
<evidence type="ECO:0000256" key="3">
    <source>
        <dbReference type="ARBA" id="ARBA00022793"/>
    </source>
</evidence>
<comment type="similarity">
    <text evidence="6">Belongs to the OMP decarboxylase family. Type 1 subfamily.</text>
</comment>
<dbReference type="SMART" id="SM00934">
    <property type="entry name" value="OMPdecase"/>
    <property type="match status" value="1"/>
</dbReference>
<name>A0A9J6PF54_9PROT</name>
<comment type="catalytic activity">
    <reaction evidence="6">
        <text>orotidine 5'-phosphate + H(+) = UMP + CO2</text>
        <dbReference type="Rhea" id="RHEA:11596"/>
        <dbReference type="ChEBI" id="CHEBI:15378"/>
        <dbReference type="ChEBI" id="CHEBI:16526"/>
        <dbReference type="ChEBI" id="CHEBI:57538"/>
        <dbReference type="ChEBI" id="CHEBI:57865"/>
        <dbReference type="EC" id="4.1.1.23"/>
    </reaction>
</comment>
<proteinExistence type="inferred from homology"/>
<evidence type="ECO:0000256" key="4">
    <source>
        <dbReference type="ARBA" id="ARBA00022975"/>
    </source>
</evidence>
<protein>
    <recommendedName>
        <fullName evidence="6">Orotidine 5'-phosphate decarboxylase</fullName>
        <ecNumber evidence="6">4.1.1.23</ecNumber>
    </recommendedName>
    <alternativeName>
        <fullName evidence="6">OMP decarboxylase</fullName>
        <shortName evidence="6">OMPDCase</shortName>
        <shortName evidence="6">OMPdecase</shortName>
    </alternativeName>
</protein>
<dbReference type="PANTHER" id="PTHR32119:SF2">
    <property type="entry name" value="OROTIDINE 5'-PHOSPHATE DECARBOXYLASE"/>
    <property type="match status" value="1"/>
</dbReference>
<evidence type="ECO:0000256" key="7">
    <source>
        <dbReference type="PIRSR" id="PIRSR614732-1"/>
    </source>
</evidence>
<feature type="active site" description="For OMPdecase activity" evidence="7">
    <location>
        <position position="65"/>
    </location>
</feature>
<dbReference type="EC" id="4.1.1.23" evidence="6"/>
<comment type="pathway">
    <text evidence="2 6">Pyrimidine metabolism; UMP biosynthesis via de novo pathway; UMP from orotate: step 2/2.</text>
</comment>
<evidence type="ECO:0000256" key="1">
    <source>
        <dbReference type="ARBA" id="ARBA00002356"/>
    </source>
</evidence>
<dbReference type="GO" id="GO:0044205">
    <property type="term" value="P:'de novo' UMP biosynthetic process"/>
    <property type="evidence" value="ECO:0007669"/>
    <property type="project" value="UniProtKB-UniRule"/>
</dbReference>
<sequence length="242" mass="24946">MPDITDARRRLIVAIDVPEIGAARSLCETLKGHVGTFKIGLGLVPIGGIDLARELAADGFGVFLDMKLFDIHQTVHEATARIADMGVEILTLQGDPHVVRAAVAGRASSGQTDLKLFPITVLTSLDQADIAEIGFDEPLAELALRRARAAAEAGADGVISSGHEAGRIKAATPAGFEVITPGIRPAGTGTQDQKRVMTPARAIASGADRLVVGRPITAAPDPAAAADAICAEIAEALRAQAA</sequence>
<dbReference type="InterPro" id="IPR011060">
    <property type="entry name" value="RibuloseP-bd_barrel"/>
</dbReference>
<keyword evidence="4 6" id="KW-0665">Pyrimidine biosynthesis</keyword>
<comment type="function">
    <text evidence="1 6">Catalyzes the decarboxylation of orotidine 5'-monophosphate (OMP) to uridine 5'-monophosphate (UMP).</text>
</comment>